<proteinExistence type="predicted"/>
<dbReference type="Proteomes" id="UP001152484">
    <property type="component" value="Unassembled WGS sequence"/>
</dbReference>
<dbReference type="AlphaFoldDB" id="A0A9P1E450"/>
<sequence length="201" mass="22809">MNKIYTATSMNRMNKLDLKIKYPVHGGSYMLMPLADDEAVTGMWTLITNLAMHTMEIYVEEATVLAIQPDNLSLSYPSISVPVMMNMVAQENGRYVNNDSTFLDSQHIDDDADETVNHDTLTDSDEDGGDLVSANAPSSHYTKVYELPARFDESWRGCTTSNRFSADGEFEVGQEFDDKKQLINMVRMYSVKRNQFFSFTH</sequence>
<gene>
    <name evidence="2" type="ORF">CEURO_LOCUS6387</name>
</gene>
<evidence type="ECO:0000313" key="2">
    <source>
        <dbReference type="EMBL" id="CAH9077629.1"/>
    </source>
</evidence>
<protein>
    <submittedName>
        <fullName evidence="2">Uncharacterized protein</fullName>
    </submittedName>
</protein>
<dbReference type="EMBL" id="CAMAPE010000010">
    <property type="protein sequence ID" value="CAH9077629.1"/>
    <property type="molecule type" value="Genomic_DNA"/>
</dbReference>
<keyword evidence="3" id="KW-1185">Reference proteome</keyword>
<dbReference type="OrthoDB" id="1314380at2759"/>
<comment type="caution">
    <text evidence="2">The sequence shown here is derived from an EMBL/GenBank/DDBJ whole genome shotgun (WGS) entry which is preliminary data.</text>
</comment>
<accession>A0A9P1E450</accession>
<evidence type="ECO:0000313" key="3">
    <source>
        <dbReference type="Proteomes" id="UP001152484"/>
    </source>
</evidence>
<feature type="region of interest" description="Disordered" evidence="1">
    <location>
        <begin position="115"/>
        <end position="135"/>
    </location>
</feature>
<evidence type="ECO:0000256" key="1">
    <source>
        <dbReference type="SAM" id="MobiDB-lite"/>
    </source>
</evidence>
<name>A0A9P1E450_CUSEU</name>
<reference evidence="2" key="1">
    <citation type="submission" date="2022-07" db="EMBL/GenBank/DDBJ databases">
        <authorList>
            <person name="Macas J."/>
            <person name="Novak P."/>
            <person name="Neumann P."/>
        </authorList>
    </citation>
    <scope>NUCLEOTIDE SEQUENCE</scope>
</reference>
<organism evidence="2 3">
    <name type="scientific">Cuscuta europaea</name>
    <name type="common">European dodder</name>
    <dbReference type="NCBI Taxonomy" id="41803"/>
    <lineage>
        <taxon>Eukaryota</taxon>
        <taxon>Viridiplantae</taxon>
        <taxon>Streptophyta</taxon>
        <taxon>Embryophyta</taxon>
        <taxon>Tracheophyta</taxon>
        <taxon>Spermatophyta</taxon>
        <taxon>Magnoliopsida</taxon>
        <taxon>eudicotyledons</taxon>
        <taxon>Gunneridae</taxon>
        <taxon>Pentapetalae</taxon>
        <taxon>asterids</taxon>
        <taxon>lamiids</taxon>
        <taxon>Solanales</taxon>
        <taxon>Convolvulaceae</taxon>
        <taxon>Cuscuteae</taxon>
        <taxon>Cuscuta</taxon>
        <taxon>Cuscuta subgen. Cuscuta</taxon>
    </lineage>
</organism>